<reference evidence="2" key="1">
    <citation type="journal article" date="2019" name="Int. J. Syst. Evol. Microbiol.">
        <title>The Global Catalogue of Microorganisms (GCM) 10K type strain sequencing project: providing services to taxonomists for standard genome sequencing and annotation.</title>
        <authorList>
            <consortium name="The Broad Institute Genomics Platform"/>
            <consortium name="The Broad Institute Genome Sequencing Center for Infectious Disease"/>
            <person name="Wu L."/>
            <person name="Ma J."/>
        </authorList>
    </citation>
    <scope>NUCLEOTIDE SEQUENCE [LARGE SCALE GENOMIC DNA]</scope>
    <source>
        <strain evidence="2">JCM 17841</strain>
    </source>
</reference>
<gene>
    <name evidence="1" type="ORF">GCM10023172_27550</name>
</gene>
<dbReference type="Proteomes" id="UP001501243">
    <property type="component" value="Unassembled WGS sequence"/>
</dbReference>
<accession>A0ABP8QLR4</accession>
<name>A0ABP8QLR4_9BACT</name>
<evidence type="ECO:0008006" key="3">
    <source>
        <dbReference type="Google" id="ProtNLM"/>
    </source>
</evidence>
<dbReference type="EMBL" id="BAABGQ010000006">
    <property type="protein sequence ID" value="GAA4503160.1"/>
    <property type="molecule type" value="Genomic_DNA"/>
</dbReference>
<sequence length="209" mass="23088">MVAVATRVPQAVAGLTTLTPTAQAAALGYPATLVGFTPDQRGYWFEPGLPWFTAEMFQNHPLDNREGTPDYFKGWSTIPCIGDVECDHMAPRFPRGCAINTMPVHTKDMLVVGKVYTYRYTNSATGLEEWNIGRLVKIGGNYLEVASDNPSPDEADRTIWLLEEEEHKATWAVREVTHYASYPSEEGQGRPALLLAEQRSVATPMPTAA</sequence>
<evidence type="ECO:0000313" key="1">
    <source>
        <dbReference type="EMBL" id="GAA4503160.1"/>
    </source>
</evidence>
<evidence type="ECO:0000313" key="2">
    <source>
        <dbReference type="Proteomes" id="UP001501243"/>
    </source>
</evidence>
<proteinExistence type="predicted"/>
<organism evidence="1 2">
    <name type="scientific">Hymenobacter ginsengisoli</name>
    <dbReference type="NCBI Taxonomy" id="1051626"/>
    <lineage>
        <taxon>Bacteria</taxon>
        <taxon>Pseudomonadati</taxon>
        <taxon>Bacteroidota</taxon>
        <taxon>Cytophagia</taxon>
        <taxon>Cytophagales</taxon>
        <taxon>Hymenobacteraceae</taxon>
        <taxon>Hymenobacter</taxon>
    </lineage>
</organism>
<protein>
    <recommendedName>
        <fullName evidence="3">Lipocalin-like domain-containing protein</fullName>
    </recommendedName>
</protein>
<dbReference type="RefSeq" id="WP_208129863.1">
    <property type="nucleotide sequence ID" value="NZ_BAABGQ010000006.1"/>
</dbReference>
<keyword evidence="2" id="KW-1185">Reference proteome</keyword>
<comment type="caution">
    <text evidence="1">The sequence shown here is derived from an EMBL/GenBank/DDBJ whole genome shotgun (WGS) entry which is preliminary data.</text>
</comment>